<accession>A0ACB9FGU0</accession>
<reference evidence="1 2" key="2">
    <citation type="journal article" date="2022" name="Mol. Ecol. Resour.">
        <title>The genomes of chicory, endive, great burdock and yacon provide insights into Asteraceae paleo-polyploidization history and plant inulin production.</title>
        <authorList>
            <person name="Fan W."/>
            <person name="Wang S."/>
            <person name="Wang H."/>
            <person name="Wang A."/>
            <person name="Jiang F."/>
            <person name="Liu H."/>
            <person name="Zhao H."/>
            <person name="Xu D."/>
            <person name="Zhang Y."/>
        </authorList>
    </citation>
    <scope>NUCLEOTIDE SEQUENCE [LARGE SCALE GENOMIC DNA]</scope>
    <source>
        <strain evidence="2">cv. Niubang</strain>
    </source>
</reference>
<protein>
    <submittedName>
        <fullName evidence="1">Uncharacterized protein</fullName>
    </submittedName>
</protein>
<comment type="caution">
    <text evidence="1">The sequence shown here is derived from an EMBL/GenBank/DDBJ whole genome shotgun (WGS) entry which is preliminary data.</text>
</comment>
<evidence type="ECO:0000313" key="1">
    <source>
        <dbReference type="EMBL" id="KAI3770329.1"/>
    </source>
</evidence>
<reference evidence="2" key="1">
    <citation type="journal article" date="2022" name="Mol. Ecol. Resour.">
        <title>The genomes of chicory, endive, great burdock and yacon provide insights into Asteraceae palaeo-polyploidization history and plant inulin production.</title>
        <authorList>
            <person name="Fan W."/>
            <person name="Wang S."/>
            <person name="Wang H."/>
            <person name="Wang A."/>
            <person name="Jiang F."/>
            <person name="Liu H."/>
            <person name="Zhao H."/>
            <person name="Xu D."/>
            <person name="Zhang Y."/>
        </authorList>
    </citation>
    <scope>NUCLEOTIDE SEQUENCE [LARGE SCALE GENOMIC DNA]</scope>
    <source>
        <strain evidence="2">cv. Niubang</strain>
    </source>
</reference>
<sequence length="109" mass="12054">MGPSESIFENLPKRKRSVLTQIILSPIERLSKQLFDIAHEHPEVFLKEPVDEDVFVDQATSSMSTPLETPLGAMLLASPTIKIEPIEYESSYEVKPTIIASDLAKTGGN</sequence>
<keyword evidence="2" id="KW-1185">Reference proteome</keyword>
<dbReference type="EMBL" id="CM042047">
    <property type="protein sequence ID" value="KAI3770329.1"/>
    <property type="molecule type" value="Genomic_DNA"/>
</dbReference>
<evidence type="ECO:0000313" key="2">
    <source>
        <dbReference type="Proteomes" id="UP001055879"/>
    </source>
</evidence>
<gene>
    <name evidence="1" type="ORF">L6452_01457</name>
</gene>
<proteinExistence type="predicted"/>
<organism evidence="1 2">
    <name type="scientific">Arctium lappa</name>
    <name type="common">Greater burdock</name>
    <name type="synonym">Lappa major</name>
    <dbReference type="NCBI Taxonomy" id="4217"/>
    <lineage>
        <taxon>Eukaryota</taxon>
        <taxon>Viridiplantae</taxon>
        <taxon>Streptophyta</taxon>
        <taxon>Embryophyta</taxon>
        <taxon>Tracheophyta</taxon>
        <taxon>Spermatophyta</taxon>
        <taxon>Magnoliopsida</taxon>
        <taxon>eudicotyledons</taxon>
        <taxon>Gunneridae</taxon>
        <taxon>Pentapetalae</taxon>
        <taxon>asterids</taxon>
        <taxon>campanulids</taxon>
        <taxon>Asterales</taxon>
        <taxon>Asteraceae</taxon>
        <taxon>Carduoideae</taxon>
        <taxon>Cardueae</taxon>
        <taxon>Arctiinae</taxon>
        <taxon>Arctium</taxon>
    </lineage>
</organism>
<dbReference type="Proteomes" id="UP001055879">
    <property type="component" value="Linkage Group LG01"/>
</dbReference>
<name>A0ACB9FGU0_ARCLA</name>